<comment type="caution">
    <text evidence="6">The sequence shown here is derived from an EMBL/GenBank/DDBJ whole genome shotgun (WGS) entry which is preliminary data.</text>
</comment>
<evidence type="ECO:0008006" key="8">
    <source>
        <dbReference type="Google" id="ProtNLM"/>
    </source>
</evidence>
<keyword evidence="2 4" id="KW-0342">GTP-binding</keyword>
<keyword evidence="7" id="KW-1185">Reference proteome</keyword>
<dbReference type="Pfam" id="PF00503">
    <property type="entry name" value="G-alpha"/>
    <property type="match status" value="1"/>
</dbReference>
<accession>A0A8S0XK87</accession>
<dbReference type="PANTHER" id="PTHR10218:SF360">
    <property type="entry name" value="GUANINE NUCLEOTIDE-BINDING PROTEIN SUBUNIT ALPHA HOMOLOG"/>
    <property type="match status" value="1"/>
</dbReference>
<dbReference type="InterPro" id="IPR027417">
    <property type="entry name" value="P-loop_NTPase"/>
</dbReference>
<dbReference type="GO" id="GO:0046872">
    <property type="term" value="F:metal ion binding"/>
    <property type="evidence" value="ECO:0007669"/>
    <property type="project" value="UniProtKB-KW"/>
</dbReference>
<dbReference type="PROSITE" id="PS51882">
    <property type="entry name" value="G_ALPHA"/>
    <property type="match status" value="1"/>
</dbReference>
<gene>
    <name evidence="6" type="ORF">AAE3_LOCUS1338</name>
</gene>
<evidence type="ECO:0000313" key="7">
    <source>
        <dbReference type="Proteomes" id="UP000467700"/>
    </source>
</evidence>
<keyword evidence="3" id="KW-0807">Transducer</keyword>
<dbReference type="SUPFAM" id="SSF52540">
    <property type="entry name" value="P-loop containing nucleoside triphosphate hydrolases"/>
    <property type="match status" value="1"/>
</dbReference>
<evidence type="ECO:0000313" key="6">
    <source>
        <dbReference type="EMBL" id="CAA7259177.1"/>
    </source>
</evidence>
<dbReference type="InterPro" id="IPR011025">
    <property type="entry name" value="GproteinA_insert"/>
</dbReference>
<keyword evidence="1 4" id="KW-0547">Nucleotide-binding</keyword>
<evidence type="ECO:0000256" key="5">
    <source>
        <dbReference type="PIRSR" id="PIRSR601019-2"/>
    </source>
</evidence>
<reference evidence="6 7" key="1">
    <citation type="submission" date="2020-01" db="EMBL/GenBank/DDBJ databases">
        <authorList>
            <person name="Gupta K D."/>
        </authorList>
    </citation>
    <scope>NUCLEOTIDE SEQUENCE [LARGE SCALE GENOMIC DNA]</scope>
</reference>
<dbReference type="GO" id="GO:0005737">
    <property type="term" value="C:cytoplasm"/>
    <property type="evidence" value="ECO:0007669"/>
    <property type="project" value="TreeGrafter"/>
</dbReference>
<evidence type="ECO:0000256" key="1">
    <source>
        <dbReference type="ARBA" id="ARBA00022741"/>
    </source>
</evidence>
<dbReference type="EMBL" id="CACVBS010000013">
    <property type="protein sequence ID" value="CAA7259177.1"/>
    <property type="molecule type" value="Genomic_DNA"/>
</dbReference>
<dbReference type="PANTHER" id="PTHR10218">
    <property type="entry name" value="GTP-BINDING PROTEIN ALPHA SUBUNIT"/>
    <property type="match status" value="1"/>
</dbReference>
<dbReference type="GO" id="GO:0031683">
    <property type="term" value="F:G-protein beta/gamma-subunit complex binding"/>
    <property type="evidence" value="ECO:0007669"/>
    <property type="project" value="InterPro"/>
</dbReference>
<dbReference type="PRINTS" id="PR00318">
    <property type="entry name" value="GPROTEINA"/>
</dbReference>
<dbReference type="Gene3D" id="3.40.50.300">
    <property type="entry name" value="P-loop containing nucleotide triphosphate hydrolases"/>
    <property type="match status" value="2"/>
</dbReference>
<name>A0A8S0XK87_CYCAE</name>
<dbReference type="Proteomes" id="UP000467700">
    <property type="component" value="Unassembled WGS sequence"/>
</dbReference>
<feature type="binding site" evidence="5">
    <location>
        <position position="296"/>
    </location>
    <ligand>
        <name>Mg(2+)</name>
        <dbReference type="ChEBI" id="CHEBI:18420"/>
    </ligand>
</feature>
<evidence type="ECO:0000256" key="2">
    <source>
        <dbReference type="ARBA" id="ARBA00023134"/>
    </source>
</evidence>
<dbReference type="SUPFAM" id="SSF47895">
    <property type="entry name" value="Transducin (alpha subunit), insertion domain"/>
    <property type="match status" value="1"/>
</dbReference>
<dbReference type="OrthoDB" id="5817230at2759"/>
<dbReference type="InterPro" id="IPR001019">
    <property type="entry name" value="Gprotein_alpha_su"/>
</dbReference>
<organism evidence="6 7">
    <name type="scientific">Cyclocybe aegerita</name>
    <name type="common">Black poplar mushroom</name>
    <name type="synonym">Agrocybe aegerita</name>
    <dbReference type="NCBI Taxonomy" id="1973307"/>
    <lineage>
        <taxon>Eukaryota</taxon>
        <taxon>Fungi</taxon>
        <taxon>Dikarya</taxon>
        <taxon>Basidiomycota</taxon>
        <taxon>Agaricomycotina</taxon>
        <taxon>Agaricomycetes</taxon>
        <taxon>Agaricomycetidae</taxon>
        <taxon>Agaricales</taxon>
        <taxon>Agaricineae</taxon>
        <taxon>Bolbitiaceae</taxon>
        <taxon>Cyclocybe</taxon>
    </lineage>
</organism>
<dbReference type="AlphaFoldDB" id="A0A8S0XK87"/>
<dbReference type="GO" id="GO:0007188">
    <property type="term" value="P:adenylate cyclase-modulating G protein-coupled receptor signaling pathway"/>
    <property type="evidence" value="ECO:0007669"/>
    <property type="project" value="TreeGrafter"/>
</dbReference>
<dbReference type="GO" id="GO:0003924">
    <property type="term" value="F:GTPase activity"/>
    <property type="evidence" value="ECO:0007669"/>
    <property type="project" value="InterPro"/>
</dbReference>
<dbReference type="GO" id="GO:0005525">
    <property type="term" value="F:GTP binding"/>
    <property type="evidence" value="ECO:0007669"/>
    <property type="project" value="UniProtKB-KW"/>
</dbReference>
<keyword evidence="5" id="KW-0460">Magnesium</keyword>
<keyword evidence="5" id="KW-0479">Metal-binding</keyword>
<dbReference type="FunFam" id="3.40.50.300:FF:000720">
    <property type="entry name" value="Guanine nucleotide-binding protein G(k) subunit alpha"/>
    <property type="match status" value="1"/>
</dbReference>
<dbReference type="SMART" id="SM00275">
    <property type="entry name" value="G_alpha"/>
    <property type="match status" value="1"/>
</dbReference>
<evidence type="ECO:0000256" key="3">
    <source>
        <dbReference type="ARBA" id="ARBA00023224"/>
    </source>
</evidence>
<proteinExistence type="predicted"/>
<feature type="binding site" evidence="4">
    <location>
        <begin position="265"/>
        <end position="266"/>
    </location>
    <ligand>
        <name>GTP</name>
        <dbReference type="ChEBI" id="CHEBI:37565"/>
    </ligand>
</feature>
<protein>
    <recommendedName>
        <fullName evidence="8">Guanine nucleotide-binding protein alpha-4 subunit</fullName>
    </recommendedName>
</protein>
<dbReference type="GO" id="GO:0005834">
    <property type="term" value="C:heterotrimeric G-protein complex"/>
    <property type="evidence" value="ECO:0007669"/>
    <property type="project" value="TreeGrafter"/>
</dbReference>
<dbReference type="GO" id="GO:0001664">
    <property type="term" value="F:G protein-coupled receptor binding"/>
    <property type="evidence" value="ECO:0007669"/>
    <property type="project" value="TreeGrafter"/>
</dbReference>
<feature type="binding site" evidence="4">
    <location>
        <begin position="391"/>
        <end position="394"/>
    </location>
    <ligand>
        <name>GTP</name>
        <dbReference type="ChEBI" id="CHEBI:37565"/>
    </ligand>
</feature>
<sequence length="479" mass="54491">MMHRHNDSYDPLALAIAPPANETLAERAAREKSEYEALLRSRKIDLELKAAKAAMKRYNKAVKILVLGQSLSGKSTTIKNFQMTYAHKSWSEERASWKAVILLNLVRSVNLILDVISDTNNASTLHDHDPVVDLSQSPTLPRFGARPTPTEKHRSVALRLTPLRQIEKDLRAFLGAGSSEISDSQRGGLNGTAQLDLNFQEFSIRSSSGWKGILDHIRNPQPGKDAQLHRVACHVVAGCRDDIRWLWDDQTTQAILRDRLIRLEDSPGFFLNDIDRIASLDYEPTDQDIVRARLRTTGVQEYRFTLDKSNGVAAGLEWIMYDVAGIRTSRAAWIPYFKDITALIFLAPISSFNERLGEDDRVNRLEDTLVLWKKICSNPLLSEVQIILFMNKIDLLKKKLDRGVRVQKYIPDFDKSNDFETVSLWFRRVFRRIYVDHAHHNNPFISHFTSVVDTKTTAQTLEAVQATILRHDIVDAGLL</sequence>
<evidence type="ECO:0000256" key="4">
    <source>
        <dbReference type="PIRSR" id="PIRSR601019-1"/>
    </source>
</evidence>